<keyword evidence="3" id="KW-1185">Reference proteome</keyword>
<evidence type="ECO:0000256" key="1">
    <source>
        <dbReference type="SAM" id="SignalP"/>
    </source>
</evidence>
<sequence>MGKFKKSLFSILGFVLILSSFTFATESKTASASEKNEINSIQEYQDLLLVTLKISNPQDEEQLENAVDQFNSKNEFTENALTKYYVETNSKTILPNVDNTKKELDMDKYIQSNVDIGQFTTHKLNENISVTFTNTPVYFIESTTEEDTPPTSSDVEIAAAKYKNTKTYTHSYTAKNFLNMKLFTVKTKGYFQYNGTDVKPKLNDAWYTRGFLSIWQVSNWQKSTYKKGSNYAEVYGRGNFHFGLEINGYGLVVQDQYIKVYLTGNKKGTVYKKTSVK</sequence>
<dbReference type="KEGG" id="bteq:G4P54_10845"/>
<name>A0A6H0WI94_9BACI</name>
<organism evidence="2 3">
    <name type="scientific">Bacillus tequilensis</name>
    <dbReference type="NCBI Taxonomy" id="227866"/>
    <lineage>
        <taxon>Bacteria</taxon>
        <taxon>Bacillati</taxon>
        <taxon>Bacillota</taxon>
        <taxon>Bacilli</taxon>
        <taxon>Bacillales</taxon>
        <taxon>Bacillaceae</taxon>
        <taxon>Bacillus</taxon>
    </lineage>
</organism>
<protein>
    <submittedName>
        <fullName evidence="2">Uncharacterized protein</fullName>
    </submittedName>
</protein>
<accession>A0A6H0WI94</accession>
<evidence type="ECO:0000313" key="2">
    <source>
        <dbReference type="EMBL" id="QIW80260.1"/>
    </source>
</evidence>
<dbReference type="Proteomes" id="UP000501914">
    <property type="component" value="Chromosome"/>
</dbReference>
<proteinExistence type="predicted"/>
<reference evidence="2 3" key="1">
    <citation type="submission" date="2020-02" db="EMBL/GenBank/DDBJ databases">
        <title>Genome sequencing, annotation and comparative genomic analysis of Bacillus tequilensis EA-CB0015, an effective biological control agent against Pseudocercospora fijiensis in banana plants.</title>
        <authorList>
            <person name="Cuellar-Gaviria T.Z."/>
            <person name="Ju K.-S."/>
            <person name="Villegas-Escobar V."/>
        </authorList>
    </citation>
    <scope>NUCLEOTIDE SEQUENCE [LARGE SCALE GENOMIC DNA]</scope>
    <source>
        <strain evidence="2 3">EA-CB0015</strain>
    </source>
</reference>
<gene>
    <name evidence="2" type="ORF">G4P54_10845</name>
</gene>
<dbReference type="RefSeq" id="WP_167872662.1">
    <property type="nucleotide sequence ID" value="NZ_CP048852.1"/>
</dbReference>
<evidence type="ECO:0000313" key="3">
    <source>
        <dbReference type="Proteomes" id="UP000501914"/>
    </source>
</evidence>
<dbReference type="AlphaFoldDB" id="A0A6H0WI94"/>
<keyword evidence="1" id="KW-0732">Signal</keyword>
<feature type="signal peptide" evidence="1">
    <location>
        <begin position="1"/>
        <end position="24"/>
    </location>
</feature>
<dbReference type="EMBL" id="CP048852">
    <property type="protein sequence ID" value="QIW80260.1"/>
    <property type="molecule type" value="Genomic_DNA"/>
</dbReference>
<feature type="chain" id="PRO_5038821457" evidence="1">
    <location>
        <begin position="25"/>
        <end position="277"/>
    </location>
</feature>